<dbReference type="EMBL" id="JBEGDP010000009">
    <property type="protein sequence ID" value="MEQ7847540.1"/>
    <property type="molecule type" value="Genomic_DNA"/>
</dbReference>
<evidence type="ECO:0000256" key="4">
    <source>
        <dbReference type="ARBA" id="ARBA00022989"/>
    </source>
</evidence>
<accession>A0ABV1NYF0</accession>
<keyword evidence="4 6" id="KW-1133">Transmembrane helix</keyword>
<evidence type="ECO:0000313" key="8">
    <source>
        <dbReference type="Proteomes" id="UP001482520"/>
    </source>
</evidence>
<evidence type="ECO:0000256" key="3">
    <source>
        <dbReference type="ARBA" id="ARBA00022692"/>
    </source>
</evidence>
<evidence type="ECO:0000313" key="7">
    <source>
        <dbReference type="EMBL" id="MEQ7847540.1"/>
    </source>
</evidence>
<dbReference type="InterPro" id="IPR017039">
    <property type="entry name" value="Virul_fac_BrkB"/>
</dbReference>
<protein>
    <submittedName>
        <fullName evidence="7">YihY/virulence factor BrkB family protein</fullName>
    </submittedName>
</protein>
<feature type="transmembrane region" description="Helical" evidence="6">
    <location>
        <begin position="52"/>
        <end position="76"/>
    </location>
</feature>
<dbReference type="Proteomes" id="UP001482520">
    <property type="component" value="Unassembled WGS sequence"/>
</dbReference>
<keyword evidence="2" id="KW-1003">Cell membrane</keyword>
<dbReference type="RefSeq" id="WP_349804527.1">
    <property type="nucleotide sequence ID" value="NZ_JBEGDP010000009.1"/>
</dbReference>
<proteinExistence type="predicted"/>
<feature type="transmembrane region" description="Helical" evidence="6">
    <location>
        <begin position="220"/>
        <end position="243"/>
    </location>
</feature>
<keyword evidence="5 6" id="KW-0472">Membrane</keyword>
<evidence type="ECO:0000256" key="6">
    <source>
        <dbReference type="SAM" id="Phobius"/>
    </source>
</evidence>
<dbReference type="Pfam" id="PF03631">
    <property type="entry name" value="Virul_fac_BrkB"/>
    <property type="match status" value="1"/>
</dbReference>
<evidence type="ECO:0000256" key="1">
    <source>
        <dbReference type="ARBA" id="ARBA00004651"/>
    </source>
</evidence>
<feature type="transmembrane region" description="Helical" evidence="6">
    <location>
        <begin position="255"/>
        <end position="283"/>
    </location>
</feature>
<name>A0ABV1NYF0_9ACTN</name>
<organism evidence="7 8">
    <name type="scientific">Nocardioides kribbensis</name>
    <dbReference type="NCBI Taxonomy" id="305517"/>
    <lineage>
        <taxon>Bacteria</taxon>
        <taxon>Bacillati</taxon>
        <taxon>Actinomycetota</taxon>
        <taxon>Actinomycetes</taxon>
        <taxon>Propionibacteriales</taxon>
        <taxon>Nocardioidaceae</taxon>
        <taxon>Nocardioides</taxon>
    </lineage>
</organism>
<evidence type="ECO:0000256" key="2">
    <source>
        <dbReference type="ARBA" id="ARBA00022475"/>
    </source>
</evidence>
<evidence type="ECO:0000256" key="5">
    <source>
        <dbReference type="ARBA" id="ARBA00023136"/>
    </source>
</evidence>
<dbReference type="PANTHER" id="PTHR30213">
    <property type="entry name" value="INNER MEMBRANE PROTEIN YHJD"/>
    <property type="match status" value="1"/>
</dbReference>
<sequence>MPSTETRPEHTEDEGLVSRIDRFQQRHKAVGLPLAVVYKYVDDAGGSLSAQITYYAFVSLFPLLLLASTILGFVLVGHPDLQERLLDSALAQLPAVGDDLQRPEGLGGGVTGIVVGLGGALYGAMGVGQAVQNAVNNAWTVPRNQRPNPIAARGRSLVLLGVIGADVLATTAVAGIVGAIDVLGPLSSVAILVGTLLIHAAAFSFVFRFATTRELERRDVLPGACVAAVAWLGLQYAGVALVGASSGGASATNGVFAVVLGLLGFLYLTSVMLVLCLELNVVLIDRLHPRTLLTPFTDNVTLTEGDVRSYTDLAKAQQLKGFQRVEVGFATEHLPDDLPEDLGDDRSSGPG</sequence>
<feature type="transmembrane region" description="Helical" evidence="6">
    <location>
        <begin position="186"/>
        <end position="208"/>
    </location>
</feature>
<keyword evidence="8" id="KW-1185">Reference proteome</keyword>
<comment type="caution">
    <text evidence="7">The sequence shown here is derived from an EMBL/GenBank/DDBJ whole genome shotgun (WGS) entry which is preliminary data.</text>
</comment>
<comment type="subcellular location">
    <subcellularLocation>
        <location evidence="1">Cell membrane</location>
        <topology evidence="1">Multi-pass membrane protein</topology>
    </subcellularLocation>
</comment>
<reference evidence="7 8" key="1">
    <citation type="submission" date="2024-02" db="EMBL/GenBank/DDBJ databases">
        <title>Full genome sequence of Nocardioides kribbensis.</title>
        <authorList>
            <person name="Poletto B.L."/>
            <person name="Silva G."/>
            <person name="Galante D."/>
            <person name="Campos K.R."/>
            <person name="Santos M.B.N."/>
            <person name="Sacchi C.T."/>
        </authorList>
    </citation>
    <scope>NUCLEOTIDE SEQUENCE [LARGE SCALE GENOMIC DNA]</scope>
    <source>
        <strain evidence="7 8">O4R</strain>
    </source>
</reference>
<keyword evidence="3 6" id="KW-0812">Transmembrane</keyword>
<gene>
    <name evidence="7" type="ORF">V6R90_09645</name>
</gene>
<feature type="transmembrane region" description="Helical" evidence="6">
    <location>
        <begin position="157"/>
        <end position="180"/>
    </location>
</feature>
<dbReference type="PANTHER" id="PTHR30213:SF1">
    <property type="entry name" value="INNER MEMBRANE PROTEIN YHJD"/>
    <property type="match status" value="1"/>
</dbReference>